<organism evidence="3 4">
    <name type="scientific">Kurthia sibirica</name>
    <dbReference type="NCBI Taxonomy" id="202750"/>
    <lineage>
        <taxon>Bacteria</taxon>
        <taxon>Bacillati</taxon>
        <taxon>Bacillota</taxon>
        <taxon>Bacilli</taxon>
        <taxon>Bacillales</taxon>
        <taxon>Caryophanaceae</taxon>
        <taxon>Kurthia</taxon>
    </lineage>
</organism>
<dbReference type="OrthoDB" id="2390218at2"/>
<keyword evidence="2" id="KW-0472">Membrane</keyword>
<evidence type="ECO:0000313" key="4">
    <source>
        <dbReference type="Proteomes" id="UP000245938"/>
    </source>
</evidence>
<evidence type="ECO:0000256" key="1">
    <source>
        <dbReference type="SAM" id="Coils"/>
    </source>
</evidence>
<feature type="transmembrane region" description="Helical" evidence="2">
    <location>
        <begin position="20"/>
        <end position="42"/>
    </location>
</feature>
<accession>A0A2U3AHX7</accession>
<sequence>MSLNTWVLNLFLYFPEDKREYIPAVIELTIILALCVIVFFAIRRSAARQSIKAKELEKKILENNKQDIQGQ</sequence>
<evidence type="ECO:0000313" key="3">
    <source>
        <dbReference type="EMBL" id="PWI24153.1"/>
    </source>
</evidence>
<keyword evidence="4" id="KW-1185">Reference proteome</keyword>
<keyword evidence="2" id="KW-0812">Transmembrane</keyword>
<evidence type="ECO:0000256" key="2">
    <source>
        <dbReference type="SAM" id="Phobius"/>
    </source>
</evidence>
<comment type="caution">
    <text evidence="3">The sequence shown here is derived from an EMBL/GenBank/DDBJ whole genome shotgun (WGS) entry which is preliminary data.</text>
</comment>
<name>A0A2U3AHX7_9BACL</name>
<gene>
    <name evidence="3" type="ORF">DEX24_14915</name>
</gene>
<protein>
    <submittedName>
        <fullName evidence="3">Uncharacterized protein</fullName>
    </submittedName>
</protein>
<proteinExistence type="predicted"/>
<dbReference type="AlphaFoldDB" id="A0A2U3AHX7"/>
<feature type="coiled-coil region" evidence="1">
    <location>
        <begin position="44"/>
        <end position="71"/>
    </location>
</feature>
<dbReference type="Proteomes" id="UP000245938">
    <property type="component" value="Unassembled WGS sequence"/>
</dbReference>
<reference evidence="3 4" key="1">
    <citation type="submission" date="2018-05" db="EMBL/GenBank/DDBJ databases">
        <title>Kurthia sibirica genome sequence.</title>
        <authorList>
            <person name="Maclea K.S."/>
            <person name="Goen A.E."/>
        </authorList>
    </citation>
    <scope>NUCLEOTIDE SEQUENCE [LARGE SCALE GENOMIC DNA]</scope>
    <source>
        <strain evidence="3 4">ATCC 49154</strain>
    </source>
</reference>
<keyword evidence="1" id="KW-0175">Coiled coil</keyword>
<keyword evidence="2" id="KW-1133">Transmembrane helix</keyword>
<dbReference type="EMBL" id="QFVR01000027">
    <property type="protein sequence ID" value="PWI24153.1"/>
    <property type="molecule type" value="Genomic_DNA"/>
</dbReference>